<dbReference type="Proteomes" id="UP001438707">
    <property type="component" value="Unassembled WGS sequence"/>
</dbReference>
<dbReference type="PANTHER" id="PTHR31446:SF29">
    <property type="entry name" value="ACID PHOSPHATASE_VANADIUM-DEPENDENT HALOPEROXIDASE-RELATED PROTEIN"/>
    <property type="match status" value="1"/>
</dbReference>
<dbReference type="AlphaFoldDB" id="A0AAW1RXX6"/>
<evidence type="ECO:0000313" key="1">
    <source>
        <dbReference type="EMBL" id="KAK9838692.1"/>
    </source>
</evidence>
<dbReference type="Pfam" id="PF02681">
    <property type="entry name" value="DUF212"/>
    <property type="match status" value="1"/>
</dbReference>
<proteinExistence type="predicted"/>
<dbReference type="InterPro" id="IPR003832">
    <property type="entry name" value="DUF212"/>
</dbReference>
<keyword evidence="2" id="KW-1185">Reference proteome</keyword>
<comment type="caution">
    <text evidence="1">The sequence shown here is derived from an EMBL/GenBank/DDBJ whole genome shotgun (WGS) entry which is preliminary data.</text>
</comment>
<accession>A0AAW1RXX6</accession>
<protein>
    <recommendedName>
        <fullName evidence="3">Acid phosphatase/vanadium-dependent haloperoxidase-related protein</fullName>
    </recommendedName>
</protein>
<gene>
    <name evidence="1" type="ORF">WJX74_001497</name>
</gene>
<dbReference type="EMBL" id="JALJOS010000005">
    <property type="protein sequence ID" value="KAK9838692.1"/>
    <property type="molecule type" value="Genomic_DNA"/>
</dbReference>
<organism evidence="1 2">
    <name type="scientific">Apatococcus lobatus</name>
    <dbReference type="NCBI Taxonomy" id="904363"/>
    <lineage>
        <taxon>Eukaryota</taxon>
        <taxon>Viridiplantae</taxon>
        <taxon>Chlorophyta</taxon>
        <taxon>core chlorophytes</taxon>
        <taxon>Trebouxiophyceae</taxon>
        <taxon>Chlorellales</taxon>
        <taxon>Chlorellaceae</taxon>
        <taxon>Apatococcus</taxon>
    </lineage>
</organism>
<name>A0AAW1RXX6_9CHLO</name>
<reference evidence="1 2" key="1">
    <citation type="journal article" date="2024" name="Nat. Commun.">
        <title>Phylogenomics reveals the evolutionary origins of lichenization in chlorophyte algae.</title>
        <authorList>
            <person name="Puginier C."/>
            <person name="Libourel C."/>
            <person name="Otte J."/>
            <person name="Skaloud P."/>
            <person name="Haon M."/>
            <person name="Grisel S."/>
            <person name="Petersen M."/>
            <person name="Berrin J.G."/>
            <person name="Delaux P.M."/>
            <person name="Dal Grande F."/>
            <person name="Keller J."/>
        </authorList>
    </citation>
    <scope>NUCLEOTIDE SEQUENCE [LARGE SCALE GENOMIC DNA]</scope>
    <source>
        <strain evidence="1 2">SAG 2145</strain>
    </source>
</reference>
<dbReference type="PANTHER" id="PTHR31446">
    <property type="entry name" value="ACID PHOSPHATASE/VANADIUM-DEPENDENT HALOPEROXIDASE-RELATED PROTEIN"/>
    <property type="match status" value="1"/>
</dbReference>
<evidence type="ECO:0008006" key="3">
    <source>
        <dbReference type="Google" id="ProtNLM"/>
    </source>
</evidence>
<evidence type="ECO:0000313" key="2">
    <source>
        <dbReference type="Proteomes" id="UP001438707"/>
    </source>
</evidence>
<sequence length="191" mass="20467">MAKVSREQSRWREQMAAGLDAEQSWRCHLASAPIIIGSTWGELNSNSVLVAGFWGWFVAQSLKIFTKRYKFGVWDVRAVFDSGGMPSSHSALCMAVTTALGLEYGLQSPLFAVALCFSLIVMYDAAGVRRHAGKQAEVLNVVLSDLLHGHPASANKLKEVLGHTPLQVICGACLGIIVGALFPGPTIVAAV</sequence>